<feature type="transmembrane region" description="Helical" evidence="1">
    <location>
        <begin position="111"/>
        <end position="132"/>
    </location>
</feature>
<dbReference type="Proteomes" id="UP001170379">
    <property type="component" value="Unassembled WGS sequence"/>
</dbReference>
<feature type="transmembrane region" description="Helical" evidence="1">
    <location>
        <begin position="12"/>
        <end position="34"/>
    </location>
</feature>
<dbReference type="RefSeq" id="WP_026937447.1">
    <property type="nucleotide sequence ID" value="NZ_CP028426.1"/>
</dbReference>
<sequence length="151" mass="15223">MREAIRKLGPRGILAVVLIPPAFIALVIGIVVSASEFSLWQWLALPGAVLILAGGFAAIISLIVAPARQVPLAVAGGLTMLVGFAAVGAGLLVFGVSLASSSGSFSGGAGIATGAGAVILAVVVFVGIRAAITQRHRNRDEHPDPRNPADN</sequence>
<gene>
    <name evidence="2" type="ORF">C7K25_08125</name>
</gene>
<dbReference type="EMBL" id="PXVD01000011">
    <property type="protein sequence ID" value="MDJ1371333.1"/>
    <property type="molecule type" value="Genomic_DNA"/>
</dbReference>
<comment type="caution">
    <text evidence="2">The sequence shown here is derived from an EMBL/GenBank/DDBJ whole genome shotgun (WGS) entry which is preliminary data.</text>
</comment>
<evidence type="ECO:0000256" key="1">
    <source>
        <dbReference type="SAM" id="Phobius"/>
    </source>
</evidence>
<proteinExistence type="predicted"/>
<keyword evidence="1" id="KW-0812">Transmembrane</keyword>
<keyword evidence="1" id="KW-1133">Transmembrane helix</keyword>
<feature type="transmembrane region" description="Helical" evidence="1">
    <location>
        <begin position="40"/>
        <end position="65"/>
    </location>
</feature>
<protein>
    <submittedName>
        <fullName evidence="2">Uncharacterized protein</fullName>
    </submittedName>
</protein>
<feature type="transmembrane region" description="Helical" evidence="1">
    <location>
        <begin position="72"/>
        <end position="99"/>
    </location>
</feature>
<keyword evidence="3" id="KW-1185">Reference proteome</keyword>
<reference evidence="2" key="1">
    <citation type="submission" date="2018-03" db="EMBL/GenBank/DDBJ databases">
        <authorList>
            <person name="Nunes O.C."/>
            <person name="Lopes A.R."/>
            <person name="Froufe H."/>
            <person name="Munoz-Merida A."/>
            <person name="Barroso C."/>
            <person name="Egas C."/>
        </authorList>
    </citation>
    <scope>NUCLEOTIDE SEQUENCE</scope>
    <source>
        <strain evidence="2">ON4</strain>
    </source>
</reference>
<name>A0ABT7C815_9MICO</name>
<keyword evidence="1" id="KW-0472">Membrane</keyword>
<evidence type="ECO:0000313" key="2">
    <source>
        <dbReference type="EMBL" id="MDJ1371333.1"/>
    </source>
</evidence>
<organism evidence="2 3">
    <name type="scientific">Gulosibacter molinativorax</name>
    <dbReference type="NCBI Taxonomy" id="256821"/>
    <lineage>
        <taxon>Bacteria</taxon>
        <taxon>Bacillati</taxon>
        <taxon>Actinomycetota</taxon>
        <taxon>Actinomycetes</taxon>
        <taxon>Micrococcales</taxon>
        <taxon>Microbacteriaceae</taxon>
        <taxon>Gulosibacter</taxon>
    </lineage>
</organism>
<accession>A0ABT7C815</accession>
<reference evidence="2" key="2">
    <citation type="journal article" date="2022" name="Sci. Rep.">
        <title>In silico prediction of the enzymes involved in the degradation of the herbicide molinate by Gulosibacter molinativorax ON4T.</title>
        <authorList>
            <person name="Lopes A.R."/>
            <person name="Bunin E."/>
            <person name="Viana A.T."/>
            <person name="Froufe H."/>
            <person name="Munoz-Merida A."/>
            <person name="Pinho D."/>
            <person name="Figueiredo J."/>
            <person name="Barroso C."/>
            <person name="Vaz-Moreira I."/>
            <person name="Bellanger X."/>
            <person name="Egas C."/>
            <person name="Nunes O.C."/>
        </authorList>
    </citation>
    <scope>NUCLEOTIDE SEQUENCE</scope>
    <source>
        <strain evidence="2">ON4</strain>
    </source>
</reference>
<evidence type="ECO:0000313" key="3">
    <source>
        <dbReference type="Proteomes" id="UP001170379"/>
    </source>
</evidence>